<feature type="disulfide bond" evidence="11">
    <location>
        <begin position="109"/>
        <end position="124"/>
    </location>
</feature>
<dbReference type="PROSITE" id="PS00010">
    <property type="entry name" value="ASX_HYDROXYL"/>
    <property type="match status" value="1"/>
</dbReference>
<dbReference type="InterPro" id="IPR002172">
    <property type="entry name" value="LDrepeatLR_classA_rpt"/>
</dbReference>
<dbReference type="InterPro" id="IPR049883">
    <property type="entry name" value="NOTCH1_EGF-like"/>
</dbReference>
<dbReference type="Gene3D" id="2.10.25.10">
    <property type="entry name" value="Laminin"/>
    <property type="match status" value="2"/>
</dbReference>
<feature type="disulfide bond" evidence="11">
    <location>
        <begin position="97"/>
        <end position="115"/>
    </location>
</feature>
<dbReference type="PANTHER" id="PTHR22722">
    <property type="entry name" value="LOW-DENSITY LIPOPROTEIN RECEPTOR-RELATED PROTEIN 2-RELATED"/>
    <property type="match status" value="1"/>
</dbReference>
<accession>A0ABY6K5M5</accession>
<comment type="caution">
    <text evidence="10">Lacks conserved residue(s) required for the propagation of feature annotation.</text>
</comment>
<dbReference type="InterPro" id="IPR011042">
    <property type="entry name" value="6-blade_b-propeller_TolB-like"/>
</dbReference>
<feature type="disulfide bond" evidence="11">
    <location>
        <begin position="244"/>
        <end position="262"/>
    </location>
</feature>
<dbReference type="CDD" id="cd00112">
    <property type="entry name" value="LDLa"/>
    <property type="match status" value="6"/>
</dbReference>
<dbReference type="InterPro" id="IPR051221">
    <property type="entry name" value="LDLR-related"/>
</dbReference>
<proteinExistence type="predicted"/>
<feature type="disulfide bond" evidence="11">
    <location>
        <begin position="51"/>
        <end position="63"/>
    </location>
</feature>
<dbReference type="InterPro" id="IPR036055">
    <property type="entry name" value="LDL_receptor-like_sf"/>
</dbReference>
<keyword evidence="7 10" id="KW-1015">Disulfide bond</keyword>
<feature type="domain" description="EGF-like" evidence="12">
    <location>
        <begin position="314"/>
        <end position="354"/>
    </location>
</feature>
<evidence type="ECO:0000313" key="13">
    <source>
        <dbReference type="EMBL" id="UYV64098.1"/>
    </source>
</evidence>
<feature type="disulfide bond" evidence="11">
    <location>
        <begin position="174"/>
        <end position="186"/>
    </location>
</feature>
<evidence type="ECO:0000256" key="9">
    <source>
        <dbReference type="ARBA" id="ARBA00023180"/>
    </source>
</evidence>
<keyword evidence="4" id="KW-0677">Repeat</keyword>
<evidence type="ECO:0000256" key="11">
    <source>
        <dbReference type="PROSITE-ProRule" id="PRU00124"/>
    </source>
</evidence>
<dbReference type="SMART" id="SM00181">
    <property type="entry name" value="EGF"/>
    <property type="match status" value="2"/>
</dbReference>
<dbReference type="SMART" id="SM00192">
    <property type="entry name" value="LDLa"/>
    <property type="match status" value="6"/>
</dbReference>
<keyword evidence="14" id="KW-1185">Reference proteome</keyword>
<dbReference type="InterPro" id="IPR023415">
    <property type="entry name" value="LDLR_class-A_CS"/>
</dbReference>
<feature type="disulfide bond" evidence="11">
    <location>
        <begin position="193"/>
        <end position="208"/>
    </location>
</feature>
<dbReference type="PROSITE" id="PS01187">
    <property type="entry name" value="EGF_CA"/>
    <property type="match status" value="1"/>
</dbReference>
<dbReference type="Pfam" id="PF00057">
    <property type="entry name" value="Ldl_recept_a"/>
    <property type="match status" value="5"/>
</dbReference>
<evidence type="ECO:0000256" key="10">
    <source>
        <dbReference type="PROSITE-ProRule" id="PRU00076"/>
    </source>
</evidence>
<dbReference type="EMBL" id="CP092864">
    <property type="protein sequence ID" value="UYV64098.1"/>
    <property type="molecule type" value="Genomic_DNA"/>
</dbReference>
<dbReference type="SUPFAM" id="SSF57424">
    <property type="entry name" value="LDL receptor-like module"/>
    <property type="match status" value="6"/>
</dbReference>
<dbReference type="Pfam" id="PF07645">
    <property type="entry name" value="EGF_CA"/>
    <property type="match status" value="1"/>
</dbReference>
<evidence type="ECO:0000256" key="4">
    <source>
        <dbReference type="ARBA" id="ARBA00022737"/>
    </source>
</evidence>
<reference evidence="13 14" key="1">
    <citation type="submission" date="2022-01" db="EMBL/GenBank/DDBJ databases">
        <title>A chromosomal length assembly of Cordylochernes scorpioides.</title>
        <authorList>
            <person name="Zeh D."/>
            <person name="Zeh J."/>
        </authorList>
    </citation>
    <scope>NUCLEOTIDE SEQUENCE [LARGE SCALE GENOMIC DNA]</scope>
    <source>
        <strain evidence="13">IN4F17</strain>
        <tissue evidence="13">Whole Body</tissue>
    </source>
</reference>
<dbReference type="PROSITE" id="PS01186">
    <property type="entry name" value="EGF_2"/>
    <property type="match status" value="1"/>
</dbReference>
<feature type="disulfide bond" evidence="11">
    <location>
        <begin position="155"/>
        <end position="170"/>
    </location>
</feature>
<feature type="disulfide bond" evidence="10">
    <location>
        <begin position="318"/>
        <end position="328"/>
    </location>
</feature>
<dbReference type="InterPro" id="IPR001881">
    <property type="entry name" value="EGF-like_Ca-bd_dom"/>
</dbReference>
<dbReference type="SMART" id="SM00179">
    <property type="entry name" value="EGF_CA"/>
    <property type="match status" value="2"/>
</dbReference>
<evidence type="ECO:0000256" key="5">
    <source>
        <dbReference type="ARBA" id="ARBA00022989"/>
    </source>
</evidence>
<keyword evidence="9" id="KW-0325">Glycoprotein</keyword>
<dbReference type="Gene3D" id="4.10.400.10">
    <property type="entry name" value="Low-density Lipoprotein Receptor"/>
    <property type="match status" value="6"/>
</dbReference>
<dbReference type="Pfam" id="PF14670">
    <property type="entry name" value="FXa_inhibition"/>
    <property type="match status" value="1"/>
</dbReference>
<dbReference type="Gene3D" id="2.120.10.30">
    <property type="entry name" value="TolB, C-terminal domain"/>
    <property type="match status" value="1"/>
</dbReference>
<evidence type="ECO:0000256" key="1">
    <source>
        <dbReference type="ARBA" id="ARBA00004167"/>
    </source>
</evidence>
<sequence length="414" mass="46456">MFLAGNKTCGPDTFLCHNNPNFCIPKEWLCDTYDDCTDASDEKELCLKLNCTEDEFSCANGRCITKRWVCDQDNDCGDSSDEKDCPVTTCEAGNFQCKDGRCISAKWQCDGGYDCMDRSDEENCTEDMHMPPESCTDKDFSCGDGHNCIHATWVCDGDADCPDESDEVNCTTTCRPDQFRCKNNHCVPLILKCNGEDECRDNSDEEDCITEGRWNSNSLSLYISTVSDPGLNNNTCHPDIEFDCGRNICIPISKACDKVNDCGGWEDEPSDLCGVDECLVDNGGCAQICVDLPVGHRCSCKPGFRLMDNTTCDDIDECQLPGTCSQLCVNTKGGFKCECLPGYRNEPSNRHRCRALGEKPFLIFANRQEIRRINLDNREYLTLFEDLKSAVSLDYIHQSRTLVWLDTTEEEIKM</sequence>
<feature type="disulfide bond" evidence="11">
    <location>
        <begin position="70"/>
        <end position="85"/>
    </location>
</feature>
<evidence type="ECO:0000259" key="12">
    <source>
        <dbReference type="PROSITE" id="PS50026"/>
    </source>
</evidence>
<keyword evidence="8" id="KW-0675">Receptor</keyword>
<comment type="subcellular location">
    <subcellularLocation>
        <location evidence="1">Membrane</location>
        <topology evidence="1">Single-pass membrane protein</topology>
    </subcellularLocation>
</comment>
<dbReference type="CDD" id="cd00054">
    <property type="entry name" value="EGF_CA"/>
    <property type="match status" value="1"/>
</dbReference>
<dbReference type="PROSITE" id="PS50026">
    <property type="entry name" value="EGF_3"/>
    <property type="match status" value="1"/>
</dbReference>
<dbReference type="PROSITE" id="PS01209">
    <property type="entry name" value="LDLRA_1"/>
    <property type="match status" value="3"/>
</dbReference>
<dbReference type="InterPro" id="IPR000742">
    <property type="entry name" value="EGF"/>
</dbReference>
<feature type="disulfide bond" evidence="11">
    <location>
        <begin position="181"/>
        <end position="199"/>
    </location>
</feature>
<gene>
    <name evidence="13" type="ORF">LAZ67_2006566</name>
</gene>
<organism evidence="13 14">
    <name type="scientific">Cordylochernes scorpioides</name>
    <dbReference type="NCBI Taxonomy" id="51811"/>
    <lineage>
        <taxon>Eukaryota</taxon>
        <taxon>Metazoa</taxon>
        <taxon>Ecdysozoa</taxon>
        <taxon>Arthropoda</taxon>
        <taxon>Chelicerata</taxon>
        <taxon>Arachnida</taxon>
        <taxon>Pseudoscorpiones</taxon>
        <taxon>Cheliferoidea</taxon>
        <taxon>Chernetidae</taxon>
        <taxon>Cordylochernes</taxon>
    </lineage>
</organism>
<evidence type="ECO:0000256" key="8">
    <source>
        <dbReference type="ARBA" id="ARBA00023170"/>
    </source>
</evidence>
<dbReference type="InterPro" id="IPR018097">
    <property type="entry name" value="EGF_Ca-bd_CS"/>
</dbReference>
<feature type="disulfide bond" evidence="11">
    <location>
        <begin position="90"/>
        <end position="102"/>
    </location>
</feature>
<dbReference type="PANTHER" id="PTHR22722:SF15">
    <property type="entry name" value="LOW-DENSITY LIPOPROTEIN RECEPTOR-RELATED"/>
    <property type="match status" value="1"/>
</dbReference>
<dbReference type="PRINTS" id="PR00261">
    <property type="entry name" value="LDLRECEPTOR"/>
</dbReference>
<dbReference type="InterPro" id="IPR000152">
    <property type="entry name" value="EGF-type_Asp/Asn_hydroxyl_site"/>
</dbReference>
<keyword evidence="5" id="KW-1133">Transmembrane helix</keyword>
<keyword evidence="6" id="KW-0472">Membrane</keyword>
<evidence type="ECO:0000313" key="14">
    <source>
        <dbReference type="Proteomes" id="UP001235939"/>
    </source>
</evidence>
<dbReference type="Proteomes" id="UP001235939">
    <property type="component" value="Chromosome 02"/>
</dbReference>
<evidence type="ECO:0000256" key="6">
    <source>
        <dbReference type="ARBA" id="ARBA00023136"/>
    </source>
</evidence>
<name>A0ABY6K5M5_9ARAC</name>
<evidence type="ECO:0000256" key="2">
    <source>
        <dbReference type="ARBA" id="ARBA00022536"/>
    </source>
</evidence>
<feature type="disulfide bond" evidence="11">
    <location>
        <begin position="58"/>
        <end position="76"/>
    </location>
</feature>
<keyword evidence="2 10" id="KW-0245">EGF-like domain</keyword>
<dbReference type="PROSITE" id="PS50068">
    <property type="entry name" value="LDLRA_2"/>
    <property type="match status" value="6"/>
</dbReference>
<evidence type="ECO:0000256" key="7">
    <source>
        <dbReference type="ARBA" id="ARBA00023157"/>
    </source>
</evidence>
<dbReference type="SUPFAM" id="SSF57196">
    <property type="entry name" value="EGF/Laminin"/>
    <property type="match status" value="2"/>
</dbReference>
<evidence type="ECO:0000256" key="3">
    <source>
        <dbReference type="ARBA" id="ARBA00022692"/>
    </source>
</evidence>
<protein>
    <recommendedName>
        <fullName evidence="12">EGF-like domain-containing protein</fullName>
    </recommendedName>
</protein>
<keyword evidence="3" id="KW-0812">Transmembrane</keyword>